<accession>A0A382SD65</accession>
<dbReference type="Pfam" id="PF06226">
    <property type="entry name" value="DUF1007"/>
    <property type="match status" value="1"/>
</dbReference>
<evidence type="ECO:0008006" key="2">
    <source>
        <dbReference type="Google" id="ProtNLM"/>
    </source>
</evidence>
<dbReference type="InterPro" id="IPR010412">
    <property type="entry name" value="DUF1007"/>
</dbReference>
<gene>
    <name evidence="1" type="ORF">METZ01_LOCUS360754</name>
</gene>
<protein>
    <recommendedName>
        <fullName evidence="2">EF-hand domain-containing protein</fullName>
    </recommendedName>
</protein>
<proteinExistence type="predicted"/>
<organism evidence="1">
    <name type="scientific">marine metagenome</name>
    <dbReference type="NCBI Taxonomy" id="408172"/>
    <lineage>
        <taxon>unclassified sequences</taxon>
        <taxon>metagenomes</taxon>
        <taxon>ecological metagenomes</taxon>
    </lineage>
</organism>
<reference evidence="1" key="1">
    <citation type="submission" date="2018-05" db="EMBL/GenBank/DDBJ databases">
        <authorList>
            <person name="Lanie J.A."/>
            <person name="Ng W.-L."/>
            <person name="Kazmierczak K.M."/>
            <person name="Andrzejewski T.M."/>
            <person name="Davidsen T.M."/>
            <person name="Wayne K.J."/>
            <person name="Tettelin H."/>
            <person name="Glass J.I."/>
            <person name="Rusch D."/>
            <person name="Podicherti R."/>
            <person name="Tsui H.-C.T."/>
            <person name="Winkler M.E."/>
        </authorList>
    </citation>
    <scope>NUCLEOTIDE SEQUENCE</scope>
</reference>
<evidence type="ECO:0000313" key="1">
    <source>
        <dbReference type="EMBL" id="SVD07900.1"/>
    </source>
</evidence>
<dbReference type="EMBL" id="UINC01128261">
    <property type="protein sequence ID" value="SVD07900.1"/>
    <property type="molecule type" value="Genomic_DNA"/>
</dbReference>
<sequence length="196" mass="22861">MFNKIKALLIVLVSFSLIGKGHIFANPDVWVKAGITYQFEEHLVTELTYIWSFDDYFSSRTIQTYDRDKNGVFGSEELTLLRREAFDPLSRFGYHVHIWADGKKLKNLMAKNFDARIETKKLIYEFTVPLMPSANPNDAPIITSLYDKKLIMDFRFFKKNFLMVKGMMRPDCKFQIKRGKGIQSYHPQPVTLKCGK</sequence>
<dbReference type="AlphaFoldDB" id="A0A382SD65"/>
<name>A0A382SD65_9ZZZZ</name>